<dbReference type="AlphaFoldDB" id="A0AB73BMJ1"/>
<feature type="transmembrane region" description="Helical" evidence="1">
    <location>
        <begin position="112"/>
        <end position="133"/>
    </location>
</feature>
<sequence length="494" mass="58436">MEKKEKIISISSHKGMFKRLIFFIGYAVILLYLVLCLWLLIGIKFLNNQLLTICFEFIVIGISLFLNYLVSSIIYYFDYQLQRYKKICKITIFNLLVIVIVTLWAYNLQLSSLLRSLCSLLVSYIMCTIFAVYETWKTELAKVIIEVKSNDNVYRDSKGQVCAVKTAEKDSFSFQIRSEKDYNYEFCGLAEWNNVNKILKKVKKNGSIHSTDETDKHFISNDKKTYSIKISDFLNKYRTFLGINNQFFIVVKYKNKGKKREHYLYESILLLEKQNSKLAKSKDISDYSWEIRELISPFLMSAGLSAWATAIFIVFHRWFEFQLLRVETLQRCLDFRDINQTSLGFNFIIGGFISIYISFFLNYIVKMVRLQNIEDDNEDHKVKNDKIRERLFHNCIIKIIEMTILVIPLLLFKNYEIQYDTNGYIKLSYTLILIFFVSVLWLCFNIIKGVTILFRWILPEYFPKKDAEKNEYPKTNLLINIFSLIVGWMLGKKL</sequence>
<keyword evidence="1" id="KW-1133">Transmembrane helix</keyword>
<name>A0AB73BMJ1_9LACO</name>
<feature type="transmembrane region" description="Helical" evidence="1">
    <location>
        <begin position="298"/>
        <end position="319"/>
    </location>
</feature>
<reference evidence="2 3" key="1">
    <citation type="submission" date="2019-09" db="EMBL/GenBank/DDBJ databases">
        <title>Comparative analysis of L. crispatus genomes revealed niche specific adaptation to different host and body sites.</title>
        <authorList>
            <person name="Pan M."/>
            <person name="Hidalgo-Cantabrana C."/>
            <person name="Barrangou R."/>
        </authorList>
    </citation>
    <scope>NUCLEOTIDE SEQUENCE [LARGE SCALE GENOMIC DNA]</scope>
    <source>
        <strain evidence="2 3">NCK973</strain>
    </source>
</reference>
<protein>
    <recommendedName>
        <fullName evidence="4">ABC transporter permease</fullName>
    </recommendedName>
</protein>
<accession>A0AB73BMJ1</accession>
<organism evidence="2 3">
    <name type="scientific">Lactobacillus crispatus</name>
    <dbReference type="NCBI Taxonomy" id="47770"/>
    <lineage>
        <taxon>Bacteria</taxon>
        <taxon>Bacillati</taxon>
        <taxon>Bacillota</taxon>
        <taxon>Bacilli</taxon>
        <taxon>Lactobacillales</taxon>
        <taxon>Lactobacillaceae</taxon>
        <taxon>Lactobacillus</taxon>
    </lineage>
</organism>
<comment type="caution">
    <text evidence="2">The sequence shown here is derived from an EMBL/GenBank/DDBJ whole genome shotgun (WGS) entry which is preliminary data.</text>
</comment>
<feature type="transmembrane region" description="Helical" evidence="1">
    <location>
        <begin position="49"/>
        <end position="75"/>
    </location>
</feature>
<proteinExistence type="predicted"/>
<feature type="transmembrane region" description="Helical" evidence="1">
    <location>
        <begin position="20"/>
        <end position="43"/>
    </location>
</feature>
<evidence type="ECO:0000256" key="1">
    <source>
        <dbReference type="SAM" id="Phobius"/>
    </source>
</evidence>
<keyword evidence="1" id="KW-0812">Transmembrane</keyword>
<dbReference type="Proteomes" id="UP000322051">
    <property type="component" value="Unassembled WGS sequence"/>
</dbReference>
<dbReference type="EMBL" id="VUAO01000033">
    <property type="protein sequence ID" value="KAA8796417.1"/>
    <property type="molecule type" value="Genomic_DNA"/>
</dbReference>
<evidence type="ECO:0008006" key="4">
    <source>
        <dbReference type="Google" id="ProtNLM"/>
    </source>
</evidence>
<keyword evidence="1" id="KW-0472">Membrane</keyword>
<feature type="transmembrane region" description="Helical" evidence="1">
    <location>
        <begin position="87"/>
        <end position="106"/>
    </location>
</feature>
<feature type="transmembrane region" description="Helical" evidence="1">
    <location>
        <begin position="475"/>
        <end position="491"/>
    </location>
</feature>
<feature type="transmembrane region" description="Helical" evidence="1">
    <location>
        <begin position="391"/>
        <end position="411"/>
    </location>
</feature>
<evidence type="ECO:0000313" key="2">
    <source>
        <dbReference type="EMBL" id="KAA8796417.1"/>
    </source>
</evidence>
<evidence type="ECO:0000313" key="3">
    <source>
        <dbReference type="Proteomes" id="UP000322051"/>
    </source>
</evidence>
<feature type="transmembrane region" description="Helical" evidence="1">
    <location>
        <begin position="343"/>
        <end position="365"/>
    </location>
</feature>
<feature type="transmembrane region" description="Helical" evidence="1">
    <location>
        <begin position="431"/>
        <end position="454"/>
    </location>
</feature>
<gene>
    <name evidence="2" type="ORF">F1C02_09855</name>
</gene>
<dbReference type="RefSeq" id="WP_150397688.1">
    <property type="nucleotide sequence ID" value="NZ_VUAL01000017.1"/>
</dbReference>